<protein>
    <submittedName>
        <fullName evidence="2">Peptidase M23B</fullName>
    </submittedName>
</protein>
<evidence type="ECO:0000259" key="1">
    <source>
        <dbReference type="PROSITE" id="PS51782"/>
    </source>
</evidence>
<name>A0A0D1C269_CLOBO</name>
<dbReference type="InterPro" id="IPR024300">
    <property type="entry name" value="SipL_SPOCS_dom"/>
</dbReference>
<dbReference type="RefSeq" id="WP_003487924.1">
    <property type="nucleotide sequence ID" value="NZ_JXSU01000006.1"/>
</dbReference>
<dbReference type="Pfam" id="PF12673">
    <property type="entry name" value="SipL"/>
    <property type="match status" value="3"/>
</dbReference>
<dbReference type="AlphaFoldDB" id="A0A0D1C269"/>
<dbReference type="PROSITE" id="PS51782">
    <property type="entry name" value="LYSM"/>
    <property type="match status" value="1"/>
</dbReference>
<dbReference type="PATRIC" id="fig|1379739.3.peg.420"/>
<organism evidence="2 3">
    <name type="scientific">Clostridium botulinum B2 450</name>
    <dbReference type="NCBI Taxonomy" id="1379739"/>
    <lineage>
        <taxon>Bacteria</taxon>
        <taxon>Bacillati</taxon>
        <taxon>Bacillota</taxon>
        <taxon>Clostridia</taxon>
        <taxon>Eubacteriales</taxon>
        <taxon>Clostridiaceae</taxon>
        <taxon>Clostridium</taxon>
    </lineage>
</organism>
<dbReference type="EMBL" id="JXSU01000006">
    <property type="protein sequence ID" value="KIS25111.1"/>
    <property type="molecule type" value="Genomic_DNA"/>
</dbReference>
<sequence>MDLNLLKENIECEQLLGENFVNTPIKGEYVIPDTHPDVYEVLMLDAKPYITSKEVMQDKLYMEGYIDYNILYLAKEEERGVLYNTRYSSKFSNDMQITGTEKDMLCEAECFVEDMYCKIVNERKISIEGIVRLKGAVYKKYNFEIIKDLDALQDIQMLRNPISIDKIAGTATGELLVKTSIKIGADKPEVGSILKTNLNIHKKKITVLDDKVSVEAFAKIELIYRAKENRDICYIVDDIFIDKEVELEGVNSFMESYTDFTVDGINTEPKEDDLGESRIIDVEALVKSNTRVMYKKEIELIEDMYSPNMMLNMNKEDYELNVMQGHSKNECIVKENIEITSDMPSIREIIMTEGKAYITDKKIVEDKVVVEGVLNAEVMYKTTEDEKYIYTLKEDMPFSCAVDIPGTKIDMQCMTKVVLEDIEANIEANTVAIKALIEVYSRVNYTSHKEFLVNVEPMEEEVPEKKSSITIYVVQQGDTLWKIAKRYYTTVDNLVLINEIDNPDVIKPGQKLIIPGKAII</sequence>
<dbReference type="GO" id="GO:0008932">
    <property type="term" value="F:lytic endotransglycosylase activity"/>
    <property type="evidence" value="ECO:0007669"/>
    <property type="project" value="TreeGrafter"/>
</dbReference>
<dbReference type="Proteomes" id="UP000032250">
    <property type="component" value="Unassembled WGS sequence"/>
</dbReference>
<evidence type="ECO:0000313" key="2">
    <source>
        <dbReference type="EMBL" id="KIS25111.1"/>
    </source>
</evidence>
<dbReference type="CDD" id="cd00118">
    <property type="entry name" value="LysM"/>
    <property type="match status" value="1"/>
</dbReference>
<dbReference type="HOGENOM" id="CLU_037106_0_0_9"/>
<dbReference type="PANTHER" id="PTHR33734:SF22">
    <property type="entry name" value="MEMBRANE-BOUND LYTIC MUREIN TRANSGLYCOSYLASE D"/>
    <property type="match status" value="1"/>
</dbReference>
<dbReference type="Pfam" id="PF01476">
    <property type="entry name" value="LysM"/>
    <property type="match status" value="1"/>
</dbReference>
<feature type="domain" description="LysM" evidence="1">
    <location>
        <begin position="470"/>
        <end position="514"/>
    </location>
</feature>
<dbReference type="Gene3D" id="3.10.350.10">
    <property type="entry name" value="LysM domain"/>
    <property type="match status" value="1"/>
</dbReference>
<dbReference type="InterPro" id="IPR036779">
    <property type="entry name" value="LysM_dom_sf"/>
</dbReference>
<gene>
    <name evidence="2" type="ORF">N495_00600</name>
</gene>
<comment type="caution">
    <text evidence="2">The sequence shown here is derived from an EMBL/GenBank/DDBJ whole genome shotgun (WGS) entry which is preliminary data.</text>
</comment>
<dbReference type="OrthoDB" id="9779340at2"/>
<reference evidence="2 3" key="1">
    <citation type="submission" date="2014-06" db="EMBL/GenBank/DDBJ databases">
        <title>Genome characterization of distinct group I Clostridium botulinum lineages.</title>
        <authorList>
            <person name="Giordani F."/>
            <person name="Anselmo A."/>
            <person name="Fillo S."/>
            <person name="Palozzi A.M."/>
            <person name="Fortunato A."/>
            <person name="Gentile B."/>
            <person name="Ciammaruconi A."/>
            <person name="Anniballi F."/>
            <person name="De Medici D."/>
            <person name="Lista F."/>
        </authorList>
    </citation>
    <scope>NUCLEOTIDE SEQUENCE [LARGE SCALE GENOMIC DNA]</scope>
    <source>
        <strain evidence="2 3">B2 450</strain>
    </source>
</reference>
<dbReference type="SUPFAM" id="SSF54106">
    <property type="entry name" value="LysM domain"/>
    <property type="match status" value="1"/>
</dbReference>
<dbReference type="PANTHER" id="PTHR33734">
    <property type="entry name" value="LYSM DOMAIN-CONTAINING GPI-ANCHORED PROTEIN 2"/>
    <property type="match status" value="1"/>
</dbReference>
<accession>A0A0D1C269</accession>
<evidence type="ECO:0000313" key="3">
    <source>
        <dbReference type="Proteomes" id="UP000032250"/>
    </source>
</evidence>
<dbReference type="InterPro" id="IPR018392">
    <property type="entry name" value="LysM"/>
</dbReference>
<dbReference type="SMART" id="SM00257">
    <property type="entry name" value="LysM"/>
    <property type="match status" value="1"/>
</dbReference>
<proteinExistence type="predicted"/>